<feature type="transmembrane region" description="Helical" evidence="1">
    <location>
        <begin position="186"/>
        <end position="207"/>
    </location>
</feature>
<evidence type="ECO:0008006" key="4">
    <source>
        <dbReference type="Google" id="ProtNLM"/>
    </source>
</evidence>
<accession>A0A1K2ICG8</accession>
<evidence type="ECO:0000256" key="1">
    <source>
        <dbReference type="SAM" id="Phobius"/>
    </source>
</evidence>
<dbReference type="InterPro" id="IPR022134">
    <property type="entry name" value="DUF3667"/>
</dbReference>
<dbReference type="Pfam" id="PF12412">
    <property type="entry name" value="DUF3667"/>
    <property type="match status" value="1"/>
</dbReference>
<dbReference type="Proteomes" id="UP000182034">
    <property type="component" value="Unassembled WGS sequence"/>
</dbReference>
<proteinExistence type="predicted"/>
<dbReference type="STRING" id="1612149.SAMN05216324_101155"/>
<dbReference type="OrthoDB" id="7446256at2"/>
<feature type="transmembrane region" description="Helical" evidence="1">
    <location>
        <begin position="155"/>
        <end position="180"/>
    </location>
</feature>
<feature type="transmembrane region" description="Helical" evidence="1">
    <location>
        <begin position="219"/>
        <end position="242"/>
    </location>
</feature>
<gene>
    <name evidence="2" type="ORF">SAMN05216324_101155</name>
</gene>
<keyword evidence="1" id="KW-1133">Transmembrane helix</keyword>
<feature type="transmembrane region" description="Helical" evidence="1">
    <location>
        <begin position="122"/>
        <end position="143"/>
    </location>
</feature>
<feature type="transmembrane region" description="Helical" evidence="1">
    <location>
        <begin position="80"/>
        <end position="102"/>
    </location>
</feature>
<keyword evidence="3" id="KW-1185">Reference proteome</keyword>
<reference evidence="3" key="1">
    <citation type="submission" date="2016-10" db="EMBL/GenBank/DDBJ databases">
        <authorList>
            <person name="Varghese N."/>
            <person name="Submissions S."/>
        </authorList>
    </citation>
    <scope>NUCLEOTIDE SEQUENCE [LARGE SCALE GENOMIC DNA]</scope>
    <source>
        <strain evidence="3">SUR2</strain>
    </source>
</reference>
<name>A0A1K2ICG8_9FLAO</name>
<evidence type="ECO:0000313" key="2">
    <source>
        <dbReference type="EMBL" id="SFZ89976.1"/>
    </source>
</evidence>
<evidence type="ECO:0000313" key="3">
    <source>
        <dbReference type="Proteomes" id="UP000182034"/>
    </source>
</evidence>
<organism evidence="2 3">
    <name type="scientific">Chryseobacterium limigenitum</name>
    <dbReference type="NCBI Taxonomy" id="1612149"/>
    <lineage>
        <taxon>Bacteria</taxon>
        <taxon>Pseudomonadati</taxon>
        <taxon>Bacteroidota</taxon>
        <taxon>Flavobacteriia</taxon>
        <taxon>Flavobacteriales</taxon>
        <taxon>Weeksellaceae</taxon>
        <taxon>Chryseobacterium group</taxon>
        <taxon>Chryseobacterium</taxon>
    </lineage>
</organism>
<sequence>MIFMNKKSCLNCGHIISGEFCSHCGQKSDTARITPHSLIKNDILGSIWHIETKFFHTLKDVLFKPGQTAMDYISGKRIKYYNLFSLLLILFGFNVLMLHFYLDLNPKEITADGSNIIDFFSKYSKTILFAFIPILALNARILFKRIKLNLAEHVILASVSLSGILTLLLLDDVISIIGIYEPLSKIINVLDKILVYSLTLFPAFTYFNAFKNSYSTSGLIWRLSVFYILLSVECFAIIILLYNLF</sequence>
<keyword evidence="1" id="KW-0812">Transmembrane</keyword>
<dbReference type="AlphaFoldDB" id="A0A1K2ICG8"/>
<keyword evidence="1" id="KW-0472">Membrane</keyword>
<protein>
    <recommendedName>
        <fullName evidence="4">DUF3667 domain-containing protein</fullName>
    </recommendedName>
</protein>
<dbReference type="EMBL" id="FPKW01000001">
    <property type="protein sequence ID" value="SFZ89976.1"/>
    <property type="molecule type" value="Genomic_DNA"/>
</dbReference>